<dbReference type="InterPro" id="IPR002885">
    <property type="entry name" value="PPR_rpt"/>
</dbReference>
<name>A0AAV0GYD3_9ROSI</name>
<gene>
    <name evidence="4" type="ORF">LITE_LOCUS1717</name>
</gene>
<dbReference type="GO" id="GO:0003729">
    <property type="term" value="F:mRNA binding"/>
    <property type="evidence" value="ECO:0007669"/>
    <property type="project" value="TreeGrafter"/>
</dbReference>
<feature type="repeat" description="PPR" evidence="3">
    <location>
        <begin position="270"/>
        <end position="304"/>
    </location>
</feature>
<dbReference type="EMBL" id="CAMGYJ010000002">
    <property type="protein sequence ID" value="CAI0378025.1"/>
    <property type="molecule type" value="Genomic_DNA"/>
</dbReference>
<keyword evidence="2" id="KW-0677">Repeat</keyword>
<dbReference type="InterPro" id="IPR011990">
    <property type="entry name" value="TPR-like_helical_dom_sf"/>
</dbReference>
<dbReference type="PROSITE" id="PS51375">
    <property type="entry name" value="PPR"/>
    <property type="match status" value="9"/>
</dbReference>
<dbReference type="Proteomes" id="UP001154282">
    <property type="component" value="Unassembled WGS sequence"/>
</dbReference>
<feature type="repeat" description="PPR" evidence="3">
    <location>
        <begin position="234"/>
        <end position="268"/>
    </location>
</feature>
<feature type="repeat" description="PPR" evidence="3">
    <location>
        <begin position="375"/>
        <end position="409"/>
    </location>
</feature>
<evidence type="ECO:0000313" key="4">
    <source>
        <dbReference type="EMBL" id="CAI0378025.1"/>
    </source>
</evidence>
<evidence type="ECO:0000256" key="1">
    <source>
        <dbReference type="ARBA" id="ARBA00007626"/>
    </source>
</evidence>
<reference evidence="4" key="1">
    <citation type="submission" date="2022-08" db="EMBL/GenBank/DDBJ databases">
        <authorList>
            <person name="Gutierrez-Valencia J."/>
        </authorList>
    </citation>
    <scope>NUCLEOTIDE SEQUENCE</scope>
</reference>
<dbReference type="Gene3D" id="1.25.40.10">
    <property type="entry name" value="Tetratricopeptide repeat domain"/>
    <property type="match status" value="3"/>
</dbReference>
<feature type="repeat" description="PPR" evidence="3">
    <location>
        <begin position="199"/>
        <end position="233"/>
    </location>
</feature>
<dbReference type="Pfam" id="PF13041">
    <property type="entry name" value="PPR_2"/>
    <property type="match status" value="3"/>
</dbReference>
<feature type="repeat" description="PPR" evidence="3">
    <location>
        <begin position="340"/>
        <end position="374"/>
    </location>
</feature>
<evidence type="ECO:0008006" key="6">
    <source>
        <dbReference type="Google" id="ProtNLM"/>
    </source>
</evidence>
<protein>
    <recommendedName>
        <fullName evidence="6">Pentatricopeptide repeat-containing protein</fullName>
    </recommendedName>
</protein>
<feature type="repeat" description="PPR" evidence="3">
    <location>
        <begin position="164"/>
        <end position="198"/>
    </location>
</feature>
<comment type="caution">
    <text evidence="4">The sequence shown here is derived from an EMBL/GenBank/DDBJ whole genome shotgun (WGS) entry which is preliminary data.</text>
</comment>
<feature type="repeat" description="PPR" evidence="3">
    <location>
        <begin position="305"/>
        <end position="339"/>
    </location>
</feature>
<evidence type="ECO:0000256" key="3">
    <source>
        <dbReference type="PROSITE-ProRule" id="PRU00708"/>
    </source>
</evidence>
<evidence type="ECO:0000256" key="2">
    <source>
        <dbReference type="ARBA" id="ARBA00022737"/>
    </source>
</evidence>
<dbReference type="InterPro" id="IPR051240">
    <property type="entry name" value="Mito_RNA-Proc/Resp"/>
</dbReference>
<comment type="similarity">
    <text evidence="1">Belongs to the PPR family. P subfamily.</text>
</comment>
<proteinExistence type="inferred from homology"/>
<dbReference type="Pfam" id="PF01535">
    <property type="entry name" value="PPR"/>
    <property type="match status" value="1"/>
</dbReference>
<accession>A0AAV0GYD3</accession>
<dbReference type="Pfam" id="PF12854">
    <property type="entry name" value="PPR_1"/>
    <property type="match status" value="2"/>
</dbReference>
<dbReference type="AlphaFoldDB" id="A0AAV0GYD3"/>
<keyword evidence="5" id="KW-1185">Reference proteome</keyword>
<evidence type="ECO:0000313" key="5">
    <source>
        <dbReference type="Proteomes" id="UP001154282"/>
    </source>
</evidence>
<dbReference type="PANTHER" id="PTHR47933">
    <property type="entry name" value="PENTATRICOPEPTIDE REPEAT-CONTAINING PROTEIN 1, MITOCHONDRIAL"/>
    <property type="match status" value="1"/>
</dbReference>
<feature type="repeat" description="PPR" evidence="3">
    <location>
        <begin position="410"/>
        <end position="444"/>
    </location>
</feature>
<feature type="repeat" description="PPR" evidence="3">
    <location>
        <begin position="445"/>
        <end position="479"/>
    </location>
</feature>
<sequence>MVKLPSGKSIPIVLRRRFSTVPPADYAGNRINLIPIPHRSIPEARGQDLDFVNVAHSHIIHSDWGKLELSPPAHFTPFRITHVLLKIQRDHVLSLEFFNWVKTHSPDSLTVETHSIILHILTKNRKFKSAESILKDGLGIRSSAHSADKLFDVLLHSYRVCDSSPRVFDSLFSVYARSKKFRFATDLFLRMKDYGFFPTVESCNAYLSALLGSNRPDIALGFYGEMRRCRITPNVYTLNMVMAAFCKGGKIEKAVELFSDLENGRLLAPNIASYNVLIAGYCRKGLLSSAMKLRTSMGKNGMEPNVVTFNTLINGFAKEGKLQEASRVFSEMKLSNVVPNIVTFNTLINGFSQLGNSEMNDMLYQEMVRAGIKPDILTYNAMISGLCREGKTKKAAYLVKELDKERLVPNSSTFSALITGQCARDNPDRAFQLYRSMVRSGCHPNQQTFDTLIAGFCKIKDFDGAGKVLLEMFDRCLTPTLDIVMDIYNGLQQCGMDRLAMKLWNEMEARKCRDKIERVT</sequence>
<organism evidence="4 5">
    <name type="scientific">Linum tenue</name>
    <dbReference type="NCBI Taxonomy" id="586396"/>
    <lineage>
        <taxon>Eukaryota</taxon>
        <taxon>Viridiplantae</taxon>
        <taxon>Streptophyta</taxon>
        <taxon>Embryophyta</taxon>
        <taxon>Tracheophyta</taxon>
        <taxon>Spermatophyta</taxon>
        <taxon>Magnoliopsida</taxon>
        <taxon>eudicotyledons</taxon>
        <taxon>Gunneridae</taxon>
        <taxon>Pentapetalae</taxon>
        <taxon>rosids</taxon>
        <taxon>fabids</taxon>
        <taxon>Malpighiales</taxon>
        <taxon>Linaceae</taxon>
        <taxon>Linum</taxon>
    </lineage>
</organism>
<dbReference type="PANTHER" id="PTHR47933:SF45">
    <property type="entry name" value="PENTACOTRIPEPTIDE-REPEAT REGION OF PRORP DOMAIN-CONTAINING PROTEIN"/>
    <property type="match status" value="1"/>
</dbReference>
<dbReference type="NCBIfam" id="TIGR00756">
    <property type="entry name" value="PPR"/>
    <property type="match status" value="8"/>
</dbReference>